<keyword evidence="1" id="KW-1133">Transmembrane helix</keyword>
<evidence type="ECO:0000313" key="4">
    <source>
        <dbReference type="Proteomes" id="UP000565715"/>
    </source>
</evidence>
<evidence type="ECO:0000259" key="2">
    <source>
        <dbReference type="Pfam" id="PF03779"/>
    </source>
</evidence>
<keyword evidence="4" id="KW-1185">Reference proteome</keyword>
<dbReference type="InterPro" id="IPR005530">
    <property type="entry name" value="SPW"/>
</dbReference>
<dbReference type="Pfam" id="PF03779">
    <property type="entry name" value="SPW"/>
    <property type="match status" value="1"/>
</dbReference>
<reference evidence="3 4" key="1">
    <citation type="submission" date="2020-04" db="EMBL/GenBank/DDBJ databases">
        <title>MicrobeNet Type strains.</title>
        <authorList>
            <person name="Nicholson A.C."/>
        </authorList>
    </citation>
    <scope>NUCLEOTIDE SEQUENCE [LARGE SCALE GENOMIC DNA]</scope>
    <source>
        <strain evidence="3 4">DSM 45078</strain>
    </source>
</reference>
<feature type="transmembrane region" description="Helical" evidence="1">
    <location>
        <begin position="31"/>
        <end position="51"/>
    </location>
</feature>
<evidence type="ECO:0000313" key="3">
    <source>
        <dbReference type="EMBL" id="NKY32231.1"/>
    </source>
</evidence>
<feature type="transmembrane region" description="Helical" evidence="1">
    <location>
        <begin position="60"/>
        <end position="79"/>
    </location>
</feature>
<comment type="caution">
    <text evidence="3">The sequence shown here is derived from an EMBL/GenBank/DDBJ whole genome shotgun (WGS) entry which is preliminary data.</text>
</comment>
<dbReference type="EMBL" id="JAAXOO010000001">
    <property type="protein sequence ID" value="NKY32231.1"/>
    <property type="molecule type" value="Genomic_DNA"/>
</dbReference>
<accession>A0A846X7Q2</accession>
<organism evidence="3 4">
    <name type="scientific">Nocardia speluncae</name>
    <dbReference type="NCBI Taxonomy" id="419477"/>
    <lineage>
        <taxon>Bacteria</taxon>
        <taxon>Bacillati</taxon>
        <taxon>Actinomycetota</taxon>
        <taxon>Actinomycetes</taxon>
        <taxon>Mycobacteriales</taxon>
        <taxon>Nocardiaceae</taxon>
        <taxon>Nocardia</taxon>
    </lineage>
</organism>
<feature type="transmembrane region" description="Helical" evidence="1">
    <location>
        <begin position="7"/>
        <end position="25"/>
    </location>
</feature>
<proteinExistence type="predicted"/>
<sequence length="145" mass="15278">MIENRTVGWAAMALGTVTALIPVWVPTTPAGTSLTIGLGALTVIFAMWSLLARNPAKDHWALSVIGLMLFIAPWVGGFAAEGAGWLAWTTGLLLTLLAGAAYVNDEAGNIAEATRVDEVVTYRLRQIRQRETAGAARSAESGRAA</sequence>
<keyword evidence="1" id="KW-0812">Transmembrane</keyword>
<gene>
    <name evidence="3" type="ORF">HGA13_03955</name>
</gene>
<evidence type="ECO:0000256" key="1">
    <source>
        <dbReference type="SAM" id="Phobius"/>
    </source>
</evidence>
<keyword evidence="1" id="KW-0472">Membrane</keyword>
<name>A0A846X7Q2_9NOCA</name>
<protein>
    <recommendedName>
        <fullName evidence="2">SPW repeat-containing integral membrane domain-containing protein</fullName>
    </recommendedName>
</protein>
<dbReference type="AlphaFoldDB" id="A0A846X7Q2"/>
<feature type="transmembrane region" description="Helical" evidence="1">
    <location>
        <begin position="85"/>
        <end position="103"/>
    </location>
</feature>
<feature type="domain" description="SPW repeat-containing integral membrane" evidence="2">
    <location>
        <begin position="8"/>
        <end position="98"/>
    </location>
</feature>
<dbReference type="Proteomes" id="UP000565715">
    <property type="component" value="Unassembled WGS sequence"/>
</dbReference>